<evidence type="ECO:0000313" key="3">
    <source>
        <dbReference type="Proteomes" id="UP000053097"/>
    </source>
</evidence>
<dbReference type="EMBL" id="KK107562">
    <property type="protein sequence ID" value="EZA48933.1"/>
    <property type="molecule type" value="Genomic_DNA"/>
</dbReference>
<evidence type="ECO:0000313" key="2">
    <source>
        <dbReference type="EMBL" id="EZA48933.1"/>
    </source>
</evidence>
<evidence type="ECO:0000256" key="1">
    <source>
        <dbReference type="SAM" id="MobiDB-lite"/>
    </source>
</evidence>
<protein>
    <submittedName>
        <fullName evidence="2">Uncharacterized protein</fullName>
    </submittedName>
</protein>
<feature type="region of interest" description="Disordered" evidence="1">
    <location>
        <begin position="33"/>
        <end position="59"/>
    </location>
</feature>
<name>A0A026VYQ4_OOCBI</name>
<proteinExistence type="predicted"/>
<feature type="non-terminal residue" evidence="2">
    <location>
        <position position="1"/>
    </location>
</feature>
<dbReference type="Proteomes" id="UP000053097">
    <property type="component" value="Unassembled WGS sequence"/>
</dbReference>
<dbReference type="OMA" id="REWGNGH"/>
<sequence length="163" mass="19240">AGMRAWKYEKKLEEGEGGDLARERWKEMKKRAKEGRILKGMGNGKERIHGGERMENRGGEDIYEKERNVQREQRWKKIRESRYNKWYGWVKGDGIPGYLKKGWEEKRWQRVARFRLGNGMREGDIGRRRGRESVGYVEGVRRRGNMCGRNVQVGVRGVRGRKG</sequence>
<dbReference type="AlphaFoldDB" id="A0A026VYQ4"/>
<reference evidence="2 3" key="1">
    <citation type="journal article" date="2014" name="Curr. Biol.">
        <title>The genome of the clonal raider ant Cerapachys biroi.</title>
        <authorList>
            <person name="Oxley P.R."/>
            <person name="Ji L."/>
            <person name="Fetter-Pruneda I."/>
            <person name="McKenzie S.K."/>
            <person name="Li C."/>
            <person name="Hu H."/>
            <person name="Zhang G."/>
            <person name="Kronauer D.J."/>
        </authorList>
    </citation>
    <scope>NUCLEOTIDE SEQUENCE [LARGE SCALE GENOMIC DNA]</scope>
</reference>
<organism evidence="2 3">
    <name type="scientific">Ooceraea biroi</name>
    <name type="common">Clonal raider ant</name>
    <name type="synonym">Cerapachys biroi</name>
    <dbReference type="NCBI Taxonomy" id="2015173"/>
    <lineage>
        <taxon>Eukaryota</taxon>
        <taxon>Metazoa</taxon>
        <taxon>Ecdysozoa</taxon>
        <taxon>Arthropoda</taxon>
        <taxon>Hexapoda</taxon>
        <taxon>Insecta</taxon>
        <taxon>Pterygota</taxon>
        <taxon>Neoptera</taxon>
        <taxon>Endopterygota</taxon>
        <taxon>Hymenoptera</taxon>
        <taxon>Apocrita</taxon>
        <taxon>Aculeata</taxon>
        <taxon>Formicoidea</taxon>
        <taxon>Formicidae</taxon>
        <taxon>Dorylinae</taxon>
        <taxon>Ooceraea</taxon>
    </lineage>
</organism>
<keyword evidence="3" id="KW-1185">Reference proteome</keyword>
<feature type="compositionally biased region" description="Basic and acidic residues" evidence="1">
    <location>
        <begin position="44"/>
        <end position="59"/>
    </location>
</feature>
<gene>
    <name evidence="2" type="ORF">X777_12963</name>
</gene>
<accession>A0A026VYQ4</accession>